<proteinExistence type="predicted"/>
<dbReference type="GeneID" id="68119060"/>
<dbReference type="AlphaFoldDB" id="A0A6A5C677"/>
<dbReference type="VEuPathDB" id="AmoebaDB:FDP41_011845"/>
<dbReference type="VEuPathDB" id="AmoebaDB:NF0049960"/>
<comment type="caution">
    <text evidence="2">The sequence shown here is derived from an EMBL/GenBank/DDBJ whole genome shotgun (WGS) entry which is preliminary data.</text>
</comment>
<feature type="region of interest" description="Disordered" evidence="1">
    <location>
        <begin position="106"/>
        <end position="154"/>
    </location>
</feature>
<dbReference type="OrthoDB" id="10407451at2759"/>
<dbReference type="EMBL" id="VFQX01000012">
    <property type="protein sequence ID" value="KAF0981984.1"/>
    <property type="molecule type" value="Genomic_DNA"/>
</dbReference>
<reference evidence="2 3" key="1">
    <citation type="journal article" date="2019" name="Sci. Rep.">
        <title>Nanopore sequencing improves the draft genome of the human pathogenic amoeba Naegleria fowleri.</title>
        <authorList>
            <person name="Liechti N."/>
            <person name="Schurch N."/>
            <person name="Bruggmann R."/>
            <person name="Wittwer M."/>
        </authorList>
    </citation>
    <scope>NUCLEOTIDE SEQUENCE [LARGE SCALE GENOMIC DNA]</scope>
    <source>
        <strain evidence="2 3">ATCC 30894</strain>
    </source>
</reference>
<sequence>MNPPTHTATLNLNKGSVEQQHLMNDQSFCSLLCETFPHLISPEVVLSPPCSKTSCEKHHHSNTTTSSLLKLDVESLARELRAMNFMEGVESNNEYDQAVDTVISSSPHQLASNSTSTCGWSQPKQSSSSSLSIPTLTVTPQSSPEPGSSSFSMNDLDANVLSEISGILSSKHGSPRRRSKSDSGRSPQPTSKDKKTKNSKRSNSEDDHQGLLVSPSFIQKEKKMVQMRGDKWLIHVEDGKKKEKKHNNTNSELVFHTVHFVDSHRKGTPEKH</sequence>
<keyword evidence="3" id="KW-1185">Reference proteome</keyword>
<dbReference type="Proteomes" id="UP000444721">
    <property type="component" value="Unassembled WGS sequence"/>
</dbReference>
<accession>A0A6A5C677</accession>
<dbReference type="VEuPathDB" id="AmoebaDB:NfTy_022110"/>
<name>A0A6A5C677_NAEFO</name>
<evidence type="ECO:0000313" key="2">
    <source>
        <dbReference type="EMBL" id="KAF0981984.1"/>
    </source>
</evidence>
<feature type="compositionally biased region" description="Polar residues" evidence="1">
    <location>
        <begin position="106"/>
        <end position="125"/>
    </location>
</feature>
<organism evidence="2 3">
    <name type="scientific">Naegleria fowleri</name>
    <name type="common">Brain eating amoeba</name>
    <dbReference type="NCBI Taxonomy" id="5763"/>
    <lineage>
        <taxon>Eukaryota</taxon>
        <taxon>Discoba</taxon>
        <taxon>Heterolobosea</taxon>
        <taxon>Tetramitia</taxon>
        <taxon>Eutetramitia</taxon>
        <taxon>Vahlkampfiidae</taxon>
        <taxon>Naegleria</taxon>
    </lineage>
</organism>
<gene>
    <name evidence="2" type="ORF">FDP41_011845</name>
</gene>
<feature type="region of interest" description="Disordered" evidence="1">
    <location>
        <begin position="167"/>
        <end position="214"/>
    </location>
</feature>
<protein>
    <submittedName>
        <fullName evidence="2">Uncharacterized protein</fullName>
    </submittedName>
</protein>
<evidence type="ECO:0000256" key="1">
    <source>
        <dbReference type="SAM" id="MobiDB-lite"/>
    </source>
</evidence>
<evidence type="ECO:0000313" key="3">
    <source>
        <dbReference type="Proteomes" id="UP000444721"/>
    </source>
</evidence>
<feature type="compositionally biased region" description="Low complexity" evidence="1">
    <location>
        <begin position="140"/>
        <end position="152"/>
    </location>
</feature>
<dbReference type="RefSeq" id="XP_044566697.1">
    <property type="nucleotide sequence ID" value="XM_044702299.1"/>
</dbReference>